<sequence>MANTPTFEEVTSCQSALFEWADSYDTKDWERLKKSVAPSLRIDYRSFLDKIWEAMPREEFILMVSDPRFLGNELLKTQHLVGLGKWEKVSDDQIVGQHQLRVAHRRYTDGSLKEVAVKGHAHGTATTWYTKVEGGWKFAGVCPKINWTEFDYDQVFADGKEHFGENGGNGED</sequence>
<protein>
    <recommendedName>
        <fullName evidence="6">Scytalone dehydratase-like domain-containing protein</fullName>
    </recommendedName>
</protein>
<feature type="binding site" evidence="5">
    <location>
        <position position="24"/>
    </location>
    <ligand>
        <name>substrate</name>
    </ligand>
</feature>
<feature type="binding site" evidence="5">
    <location>
        <position position="44"/>
    </location>
    <ligand>
        <name>substrate</name>
    </ligand>
</feature>
<organism evidence="7 8">
    <name type="scientific">Aspergillus fumigatiaffinis</name>
    <dbReference type="NCBI Taxonomy" id="340414"/>
    <lineage>
        <taxon>Eukaryota</taxon>
        <taxon>Fungi</taxon>
        <taxon>Dikarya</taxon>
        <taxon>Ascomycota</taxon>
        <taxon>Pezizomycotina</taxon>
        <taxon>Eurotiomycetes</taxon>
        <taxon>Eurotiomycetidae</taxon>
        <taxon>Eurotiales</taxon>
        <taxon>Aspergillaceae</taxon>
        <taxon>Aspergillus</taxon>
        <taxon>Aspergillus subgen. Fumigati</taxon>
    </lineage>
</organism>
<dbReference type="InterPro" id="IPR049884">
    <property type="entry name" value="Scytalone_dh"/>
</dbReference>
<feature type="active site" evidence="4">
    <location>
        <position position="104"/>
    </location>
</feature>
<dbReference type="InterPro" id="IPR032710">
    <property type="entry name" value="NTF2-like_dom_sf"/>
</dbReference>
<evidence type="ECO:0000256" key="2">
    <source>
        <dbReference type="ARBA" id="ARBA00023239"/>
    </source>
</evidence>
<dbReference type="PIRSF" id="PIRSF024851">
    <property type="entry name" value="SCD1"/>
    <property type="match status" value="1"/>
</dbReference>
<feature type="binding site" evidence="5">
    <location>
        <position position="47"/>
    </location>
    <ligand>
        <name>substrate</name>
    </ligand>
</feature>
<evidence type="ECO:0000256" key="4">
    <source>
        <dbReference type="PIRSR" id="PIRSR024851-50"/>
    </source>
</evidence>
<reference evidence="7" key="2">
    <citation type="submission" date="2020-04" db="EMBL/GenBank/DDBJ databases">
        <authorList>
            <person name="Santos R.A.C."/>
            <person name="Steenwyk J.L."/>
            <person name="Rivero-Menendez O."/>
            <person name="Mead M.E."/>
            <person name="Silva L.P."/>
            <person name="Bastos R.W."/>
            <person name="Alastruey-Izquierdo A."/>
            <person name="Goldman G.H."/>
            <person name="Rokas A."/>
        </authorList>
    </citation>
    <scope>NUCLEOTIDE SEQUENCE</scope>
    <source>
        <strain evidence="7">CNM-CM6805</strain>
    </source>
</reference>
<evidence type="ECO:0000256" key="3">
    <source>
        <dbReference type="PIRNR" id="PIRNR024851"/>
    </source>
</evidence>
<dbReference type="GO" id="GO:0006582">
    <property type="term" value="P:melanin metabolic process"/>
    <property type="evidence" value="ECO:0007669"/>
    <property type="project" value="InterPro"/>
</dbReference>
<feature type="domain" description="Scytalone dehydratase-like" evidence="6">
    <location>
        <begin position="6"/>
        <end position="162"/>
    </location>
</feature>
<comment type="caution">
    <text evidence="7">The sequence shown here is derived from an EMBL/GenBank/DDBJ whole genome shotgun (WGS) entry which is preliminary data.</text>
</comment>
<evidence type="ECO:0000256" key="5">
    <source>
        <dbReference type="PIRSR" id="PIRSR024851-51"/>
    </source>
</evidence>
<dbReference type="SUPFAM" id="SSF54427">
    <property type="entry name" value="NTF2-like"/>
    <property type="match status" value="1"/>
</dbReference>
<evidence type="ECO:0000259" key="6">
    <source>
        <dbReference type="Pfam" id="PF02982"/>
    </source>
</evidence>
<name>A0A8H4HCJ5_9EURO</name>
<reference evidence="7" key="1">
    <citation type="journal article" date="2020" name="bioRxiv">
        <title>Genomic and phenotypic heterogeneity of clinical isolates of the human pathogens Aspergillus fumigatus, Aspergillus lentulus and Aspergillus fumigatiaffinis.</title>
        <authorList>
            <person name="dos Santos R.A.C."/>
            <person name="Steenwyk J.L."/>
            <person name="Rivero-Menendez O."/>
            <person name="Mead M.E."/>
            <person name="Silva L.P."/>
            <person name="Bastos R.W."/>
            <person name="Alastruey-Izquierdo A."/>
            <person name="Goldman G.H."/>
            <person name="Rokas A."/>
        </authorList>
    </citation>
    <scope>NUCLEOTIDE SEQUENCE</scope>
    <source>
        <strain evidence="7">CNM-CM6805</strain>
    </source>
</reference>
<dbReference type="EMBL" id="JAAAPX010000026">
    <property type="protein sequence ID" value="KAF4240424.1"/>
    <property type="molecule type" value="Genomic_DNA"/>
</dbReference>
<comment type="similarity">
    <text evidence="1 3">Belongs to the scytalone dehydratase family.</text>
</comment>
<dbReference type="AlphaFoldDB" id="A0A8H4HCJ5"/>
<dbReference type="Proteomes" id="UP000653565">
    <property type="component" value="Unassembled WGS sequence"/>
</dbReference>
<dbReference type="InterPro" id="IPR004235">
    <property type="entry name" value="Scytalone_dehydratase"/>
</dbReference>
<keyword evidence="8" id="KW-1185">Reference proteome</keyword>
<evidence type="ECO:0000256" key="1">
    <source>
        <dbReference type="ARBA" id="ARBA00008584"/>
    </source>
</evidence>
<dbReference type="GO" id="GO:0030411">
    <property type="term" value="F:scytalone dehydratase activity"/>
    <property type="evidence" value="ECO:0007669"/>
    <property type="project" value="InterPro"/>
</dbReference>
<dbReference type="Pfam" id="PF02982">
    <property type="entry name" value="Scytalone_dh"/>
    <property type="match status" value="1"/>
</dbReference>
<accession>A0A8H4HCJ5</accession>
<proteinExistence type="inferred from homology"/>
<gene>
    <name evidence="7" type="ORF">CNMCM6805_004944</name>
</gene>
<feature type="active site" evidence="4">
    <location>
        <position position="79"/>
    </location>
</feature>
<keyword evidence="2 3" id="KW-0456">Lyase</keyword>
<evidence type="ECO:0000313" key="8">
    <source>
        <dbReference type="Proteomes" id="UP000653565"/>
    </source>
</evidence>
<evidence type="ECO:0000313" key="7">
    <source>
        <dbReference type="EMBL" id="KAF4240424.1"/>
    </source>
</evidence>
<dbReference type="Gene3D" id="3.10.450.50">
    <property type="match status" value="1"/>
</dbReference>